<dbReference type="EMBL" id="GBXM01019085">
    <property type="protein sequence ID" value="JAH89492.1"/>
    <property type="molecule type" value="Transcribed_RNA"/>
</dbReference>
<feature type="transmembrane region" description="Helical" evidence="1">
    <location>
        <begin position="6"/>
        <end position="26"/>
    </location>
</feature>
<keyword evidence="1" id="KW-1133">Transmembrane helix</keyword>
<reference evidence="2" key="2">
    <citation type="journal article" date="2015" name="Fish Shellfish Immunol.">
        <title>Early steps in the European eel (Anguilla anguilla)-Vibrio vulnificus interaction in the gills: Role of the RtxA13 toxin.</title>
        <authorList>
            <person name="Callol A."/>
            <person name="Pajuelo D."/>
            <person name="Ebbesson L."/>
            <person name="Teles M."/>
            <person name="MacKenzie S."/>
            <person name="Amaro C."/>
        </authorList>
    </citation>
    <scope>NUCLEOTIDE SEQUENCE</scope>
</reference>
<sequence>MRLFKSLLAVTHVPYVCFLMHNILFWRNSAFRKRNIL</sequence>
<dbReference type="AlphaFoldDB" id="A0A0E9WGL0"/>
<proteinExistence type="predicted"/>
<organism evidence="2">
    <name type="scientific">Anguilla anguilla</name>
    <name type="common">European freshwater eel</name>
    <name type="synonym">Muraena anguilla</name>
    <dbReference type="NCBI Taxonomy" id="7936"/>
    <lineage>
        <taxon>Eukaryota</taxon>
        <taxon>Metazoa</taxon>
        <taxon>Chordata</taxon>
        <taxon>Craniata</taxon>
        <taxon>Vertebrata</taxon>
        <taxon>Euteleostomi</taxon>
        <taxon>Actinopterygii</taxon>
        <taxon>Neopterygii</taxon>
        <taxon>Teleostei</taxon>
        <taxon>Anguilliformes</taxon>
        <taxon>Anguillidae</taxon>
        <taxon>Anguilla</taxon>
    </lineage>
</organism>
<accession>A0A0E9WGL0</accession>
<name>A0A0E9WGL0_ANGAN</name>
<reference evidence="2" key="1">
    <citation type="submission" date="2014-11" db="EMBL/GenBank/DDBJ databases">
        <authorList>
            <person name="Amaro Gonzalez C."/>
        </authorList>
    </citation>
    <scope>NUCLEOTIDE SEQUENCE</scope>
</reference>
<keyword evidence="1" id="KW-0812">Transmembrane</keyword>
<protein>
    <submittedName>
        <fullName evidence="2">Uncharacterized protein</fullName>
    </submittedName>
</protein>
<evidence type="ECO:0000256" key="1">
    <source>
        <dbReference type="SAM" id="Phobius"/>
    </source>
</evidence>
<keyword evidence="1" id="KW-0472">Membrane</keyword>
<evidence type="ECO:0000313" key="2">
    <source>
        <dbReference type="EMBL" id="JAH89492.1"/>
    </source>
</evidence>